<reference evidence="5" key="1">
    <citation type="journal article" date="2021" name="Proc. Natl. Acad. Sci. U.S.A.">
        <title>Global biogeography of chemosynthetic symbionts reveals both localized and globally distributed symbiont groups. .</title>
        <authorList>
            <person name="Osvatic J.T."/>
            <person name="Wilkins L.G.E."/>
            <person name="Leibrecht L."/>
            <person name="Leray M."/>
            <person name="Zauner S."/>
            <person name="Polzin J."/>
            <person name="Camacho Y."/>
            <person name="Gros O."/>
            <person name="van Gils J.A."/>
            <person name="Eisen J.A."/>
            <person name="Petersen J.M."/>
            <person name="Yuen B."/>
        </authorList>
    </citation>
    <scope>NUCLEOTIDE SEQUENCE</scope>
    <source>
        <strain evidence="5">MAGclacostrist064TRANS</strain>
    </source>
</reference>
<comment type="cofactor">
    <cofactor evidence="1">
        <name>Mg(2+)</name>
        <dbReference type="ChEBI" id="CHEBI:18420"/>
    </cofactor>
</comment>
<evidence type="ECO:0000259" key="4">
    <source>
        <dbReference type="PROSITE" id="PS50887"/>
    </source>
</evidence>
<proteinExistence type="predicted"/>
<dbReference type="PROSITE" id="PS50887">
    <property type="entry name" value="GGDEF"/>
    <property type="match status" value="1"/>
</dbReference>
<dbReference type="CDD" id="cd01949">
    <property type="entry name" value="GGDEF"/>
    <property type="match status" value="1"/>
</dbReference>
<dbReference type="Proteomes" id="UP000886667">
    <property type="component" value="Unassembled WGS sequence"/>
</dbReference>
<evidence type="ECO:0000313" key="5">
    <source>
        <dbReference type="EMBL" id="MCG7945160.1"/>
    </source>
</evidence>
<evidence type="ECO:0000256" key="2">
    <source>
        <dbReference type="ARBA" id="ARBA00012528"/>
    </source>
</evidence>
<dbReference type="PANTHER" id="PTHR45138">
    <property type="entry name" value="REGULATORY COMPONENTS OF SENSORY TRANSDUCTION SYSTEM"/>
    <property type="match status" value="1"/>
</dbReference>
<dbReference type="FunFam" id="3.30.70.270:FF:000001">
    <property type="entry name" value="Diguanylate cyclase domain protein"/>
    <property type="match status" value="1"/>
</dbReference>
<accession>A0A9E4K8N9</accession>
<dbReference type="Pfam" id="PF00990">
    <property type="entry name" value="GGDEF"/>
    <property type="match status" value="1"/>
</dbReference>
<dbReference type="EMBL" id="JAEPCM010000045">
    <property type="protein sequence ID" value="MCG7945160.1"/>
    <property type="molecule type" value="Genomic_DNA"/>
</dbReference>
<evidence type="ECO:0000256" key="1">
    <source>
        <dbReference type="ARBA" id="ARBA00001946"/>
    </source>
</evidence>
<comment type="caution">
    <text evidence="5">The sequence shown here is derived from an EMBL/GenBank/DDBJ whole genome shotgun (WGS) entry which is preliminary data.</text>
</comment>
<dbReference type="EC" id="2.7.7.65" evidence="2"/>
<evidence type="ECO:0000313" key="6">
    <source>
        <dbReference type="Proteomes" id="UP000886667"/>
    </source>
</evidence>
<dbReference type="AlphaFoldDB" id="A0A9E4K8N9"/>
<dbReference type="GO" id="GO:0005886">
    <property type="term" value="C:plasma membrane"/>
    <property type="evidence" value="ECO:0007669"/>
    <property type="project" value="TreeGrafter"/>
</dbReference>
<name>A0A9E4K8N9_9GAMM</name>
<dbReference type="InterPro" id="IPR050469">
    <property type="entry name" value="Diguanylate_Cyclase"/>
</dbReference>
<dbReference type="Gene3D" id="3.30.70.270">
    <property type="match status" value="1"/>
</dbReference>
<dbReference type="SUPFAM" id="SSF55073">
    <property type="entry name" value="Nucleotide cyclase"/>
    <property type="match status" value="1"/>
</dbReference>
<dbReference type="PANTHER" id="PTHR45138:SF9">
    <property type="entry name" value="DIGUANYLATE CYCLASE DGCM-RELATED"/>
    <property type="match status" value="1"/>
</dbReference>
<sequence length="328" mass="37323">MKDELLNLAQRTTINRNDLDQISEICKDYVLDSGQVMFVQIDKQGNVVSCNQAFRRPFNIPVNHPRLNIFDYLISQKGDLIGGFDHHFGQPTLFSTPLSKQKFMFYVYEVRSGFLLFGQLLDASDEVQYSQLADITTSMGNLVQEVKRVNNELKLSNERNLELALKDELTGLANRRFLFQRLNEEVSEAVRYDHPLSLVIIDLDFFKTINDQHGHQVGDQVLHEIGLILNDLTRASDIAARHGGEEFAIVLPETGLQQAYLFSERTRQAIKQLSLSMKYQNIRITISAGVAQFDPAESIDQLVSRADHALYVAKENGRDQVCRSEVDT</sequence>
<feature type="domain" description="GGDEF" evidence="4">
    <location>
        <begin position="194"/>
        <end position="326"/>
    </location>
</feature>
<dbReference type="InterPro" id="IPR000160">
    <property type="entry name" value="GGDEF_dom"/>
</dbReference>
<evidence type="ECO:0000256" key="3">
    <source>
        <dbReference type="ARBA" id="ARBA00034247"/>
    </source>
</evidence>
<comment type="catalytic activity">
    <reaction evidence="3">
        <text>2 GTP = 3',3'-c-di-GMP + 2 diphosphate</text>
        <dbReference type="Rhea" id="RHEA:24898"/>
        <dbReference type="ChEBI" id="CHEBI:33019"/>
        <dbReference type="ChEBI" id="CHEBI:37565"/>
        <dbReference type="ChEBI" id="CHEBI:58805"/>
        <dbReference type="EC" id="2.7.7.65"/>
    </reaction>
</comment>
<gene>
    <name evidence="5" type="ORF">JAZ07_02305</name>
</gene>
<dbReference type="SMART" id="SM00267">
    <property type="entry name" value="GGDEF"/>
    <property type="match status" value="1"/>
</dbReference>
<dbReference type="GO" id="GO:1902201">
    <property type="term" value="P:negative regulation of bacterial-type flagellum-dependent cell motility"/>
    <property type="evidence" value="ECO:0007669"/>
    <property type="project" value="TreeGrafter"/>
</dbReference>
<protein>
    <recommendedName>
        <fullName evidence="2">diguanylate cyclase</fullName>
        <ecNumber evidence="2">2.7.7.65</ecNumber>
    </recommendedName>
</protein>
<dbReference type="GO" id="GO:0052621">
    <property type="term" value="F:diguanylate cyclase activity"/>
    <property type="evidence" value="ECO:0007669"/>
    <property type="project" value="UniProtKB-EC"/>
</dbReference>
<dbReference type="InterPro" id="IPR043128">
    <property type="entry name" value="Rev_trsase/Diguanyl_cyclase"/>
</dbReference>
<dbReference type="GO" id="GO:0043709">
    <property type="term" value="P:cell adhesion involved in single-species biofilm formation"/>
    <property type="evidence" value="ECO:0007669"/>
    <property type="project" value="TreeGrafter"/>
</dbReference>
<dbReference type="NCBIfam" id="TIGR00254">
    <property type="entry name" value="GGDEF"/>
    <property type="match status" value="1"/>
</dbReference>
<dbReference type="InterPro" id="IPR029787">
    <property type="entry name" value="Nucleotide_cyclase"/>
</dbReference>
<organism evidence="5 6">
    <name type="scientific">Candidatus Thiodiazotropha taylori</name>
    <dbReference type="NCBI Taxonomy" id="2792791"/>
    <lineage>
        <taxon>Bacteria</taxon>
        <taxon>Pseudomonadati</taxon>
        <taxon>Pseudomonadota</taxon>
        <taxon>Gammaproteobacteria</taxon>
        <taxon>Chromatiales</taxon>
        <taxon>Sedimenticolaceae</taxon>
        <taxon>Candidatus Thiodiazotropha</taxon>
    </lineage>
</organism>